<accession>A0A8W7PMP2</accession>
<dbReference type="AlphaFoldDB" id="A0A8W7PMP2"/>
<proteinExistence type="predicted"/>
<reference evidence="1" key="1">
    <citation type="submission" date="2022-08" db="UniProtKB">
        <authorList>
            <consortium name="EnsemblMetazoa"/>
        </authorList>
    </citation>
    <scope>IDENTIFICATION</scope>
</reference>
<dbReference type="EnsemblMetazoa" id="ACOM034410-RA">
    <property type="protein sequence ID" value="ACOM034410-PA.1"/>
    <property type="gene ID" value="ACOM034410"/>
</dbReference>
<organism evidence="1">
    <name type="scientific">Anopheles coluzzii</name>
    <name type="common">African malaria mosquito</name>
    <dbReference type="NCBI Taxonomy" id="1518534"/>
    <lineage>
        <taxon>Eukaryota</taxon>
        <taxon>Metazoa</taxon>
        <taxon>Ecdysozoa</taxon>
        <taxon>Arthropoda</taxon>
        <taxon>Hexapoda</taxon>
        <taxon>Insecta</taxon>
        <taxon>Pterygota</taxon>
        <taxon>Neoptera</taxon>
        <taxon>Endopterygota</taxon>
        <taxon>Diptera</taxon>
        <taxon>Nematocera</taxon>
        <taxon>Culicoidea</taxon>
        <taxon>Culicidae</taxon>
        <taxon>Anophelinae</taxon>
        <taxon>Anopheles</taxon>
    </lineage>
</organism>
<dbReference type="Proteomes" id="UP000075882">
    <property type="component" value="Unassembled WGS sequence"/>
</dbReference>
<sequence>MYEVAFLQDLLRNAVAQEVYSHSAPNAFLTAKNHHGARLLRYCLLVVVRKIISMGTIIAIPAAKPTKPTDRGPMAHDPTRSTGTLRLASSFLRCANFSKKEKVNISSSVGNYSRTSAPGSAGL</sequence>
<protein>
    <submittedName>
        <fullName evidence="1">Uncharacterized protein</fullName>
    </submittedName>
</protein>
<name>A0A8W7PMP2_ANOCL</name>
<evidence type="ECO:0000313" key="1">
    <source>
        <dbReference type="EnsemblMetazoa" id="ACOM034410-PA.1"/>
    </source>
</evidence>